<feature type="transmembrane region" description="Helical" evidence="1">
    <location>
        <begin position="69"/>
        <end position="87"/>
    </location>
</feature>
<dbReference type="Pfam" id="PF04307">
    <property type="entry name" value="YdjM"/>
    <property type="match status" value="1"/>
</dbReference>
<sequence length="331" mass="38118">MDTATHFAMGFGLAGLAHLDPIVASTPGLMEAVMLGTVIGSQAPDLDGLVRIRGSAAYIRNHRGISHSVPAIFLWTGAIFAFIQLFMPQTNWLHLLGWIFFAVCLHVFVDLFNSYGTKGLYPFRDKWIAFNTIFIFDPLIFSAHLLGFMLWASGLDPGKVFLAIYLLIACYYYWRFQVQKRTTELVRQKIGRSGTYTIIPTMSWTHWTFVARTEQTWYVGEVNAGEVIVLDTFKIKSENEIIAAAKESFRVKSFLAFTHHVHVETKERDFGYEVKWIDLRYRSRYQGKSHYMFVAVVYLDYELNILDSFVGWIHRGEEQLNKKLDPDKQLN</sequence>
<reference evidence="2 3" key="1">
    <citation type="submission" date="2018-10" db="EMBL/GenBank/DDBJ databases">
        <title>Phylogenomics of Brevibacillus.</title>
        <authorList>
            <person name="Dunlap C."/>
        </authorList>
    </citation>
    <scope>NUCLEOTIDE SEQUENCE [LARGE SCALE GENOMIC DNA]</scope>
    <source>
        <strain evidence="2 3">JCM 15085</strain>
    </source>
</reference>
<dbReference type="EMBL" id="RHHT01000066">
    <property type="protein sequence ID" value="RNB70900.1"/>
    <property type="molecule type" value="Genomic_DNA"/>
</dbReference>
<evidence type="ECO:0000313" key="2">
    <source>
        <dbReference type="EMBL" id="RNB70900.1"/>
    </source>
</evidence>
<dbReference type="AlphaFoldDB" id="A0A3M8C5C6"/>
<accession>A0A3M8C5C6</accession>
<protein>
    <submittedName>
        <fullName evidence="2">Metal-dependent hydrolase</fullName>
    </submittedName>
</protein>
<feature type="transmembrane region" description="Helical" evidence="1">
    <location>
        <begin position="127"/>
        <end position="152"/>
    </location>
</feature>
<dbReference type="PANTHER" id="PTHR40031:SF1">
    <property type="entry name" value="MEMBRANE-BOUND METAL-DEPENDENT HYDROLASE"/>
    <property type="match status" value="1"/>
</dbReference>
<keyword evidence="1" id="KW-1133">Transmembrane helix</keyword>
<proteinExistence type="predicted"/>
<evidence type="ECO:0000256" key="1">
    <source>
        <dbReference type="SAM" id="Phobius"/>
    </source>
</evidence>
<dbReference type="InterPro" id="IPR007404">
    <property type="entry name" value="YdjM-like"/>
</dbReference>
<dbReference type="GO" id="GO:0016787">
    <property type="term" value="F:hydrolase activity"/>
    <property type="evidence" value="ECO:0007669"/>
    <property type="project" value="UniProtKB-KW"/>
</dbReference>
<name>A0A3M8C5C6_9BACL</name>
<dbReference type="PANTHER" id="PTHR40031">
    <property type="entry name" value="HYPOTHETICAL MEMBRANE SPANNING PROTEIN"/>
    <property type="match status" value="1"/>
</dbReference>
<keyword evidence="2" id="KW-0378">Hydrolase</keyword>
<keyword evidence="1" id="KW-0812">Transmembrane</keyword>
<evidence type="ECO:0000313" key="3">
    <source>
        <dbReference type="Proteomes" id="UP000281915"/>
    </source>
</evidence>
<comment type="caution">
    <text evidence="2">The sequence shown here is derived from an EMBL/GenBank/DDBJ whole genome shotgun (WGS) entry which is preliminary data.</text>
</comment>
<gene>
    <name evidence="2" type="ORF">EDM58_22740</name>
</gene>
<dbReference type="RefSeq" id="WP_122915364.1">
    <property type="nucleotide sequence ID" value="NZ_RHHT01000066.1"/>
</dbReference>
<organism evidence="2 3">
    <name type="scientific">Brevibacillus panacihumi</name>
    <dbReference type="NCBI Taxonomy" id="497735"/>
    <lineage>
        <taxon>Bacteria</taxon>
        <taxon>Bacillati</taxon>
        <taxon>Bacillota</taxon>
        <taxon>Bacilli</taxon>
        <taxon>Bacillales</taxon>
        <taxon>Paenibacillaceae</taxon>
        <taxon>Brevibacillus</taxon>
    </lineage>
</organism>
<keyword evidence="1" id="KW-0472">Membrane</keyword>
<dbReference type="InterPro" id="IPR053170">
    <property type="entry name" value="Transcription_regulator"/>
</dbReference>
<dbReference type="Proteomes" id="UP000281915">
    <property type="component" value="Unassembled WGS sequence"/>
</dbReference>
<feature type="transmembrane region" description="Helical" evidence="1">
    <location>
        <begin position="93"/>
        <end position="115"/>
    </location>
</feature>
<feature type="transmembrane region" description="Helical" evidence="1">
    <location>
        <begin position="158"/>
        <end position="174"/>
    </location>
</feature>